<organism evidence="3 4">
    <name type="scientific">Pantoea nemavictus</name>
    <dbReference type="NCBI Taxonomy" id="2726955"/>
    <lineage>
        <taxon>Bacteria</taxon>
        <taxon>Pseudomonadati</taxon>
        <taxon>Pseudomonadota</taxon>
        <taxon>Gammaproteobacteria</taxon>
        <taxon>Enterobacterales</taxon>
        <taxon>Erwiniaceae</taxon>
        <taxon>Pantoea</taxon>
    </lineage>
</organism>
<name>A0ABU8PZE5_9GAMM</name>
<dbReference type="EMBL" id="JBBGZW010000002">
    <property type="protein sequence ID" value="MEJ5048010.1"/>
    <property type="molecule type" value="Genomic_DNA"/>
</dbReference>
<dbReference type="NCBIfam" id="NF041559">
    <property type="entry name" value="BTH_I2691_fam"/>
    <property type="match status" value="1"/>
</dbReference>
<dbReference type="CDD" id="cd20707">
    <property type="entry name" value="MIX_III"/>
    <property type="match status" value="1"/>
</dbReference>
<evidence type="ECO:0000313" key="3">
    <source>
        <dbReference type="EMBL" id="MEJ5048010.1"/>
    </source>
</evidence>
<gene>
    <name evidence="3" type="ORF">WH298_22710</name>
</gene>
<evidence type="ECO:0000256" key="1">
    <source>
        <dbReference type="SAM" id="Phobius"/>
    </source>
</evidence>
<evidence type="ECO:0000259" key="2">
    <source>
        <dbReference type="Pfam" id="PF20249"/>
    </source>
</evidence>
<dbReference type="InterPro" id="IPR048126">
    <property type="entry name" value="Toxin_VasX"/>
</dbReference>
<keyword evidence="1" id="KW-1133">Transmembrane helix</keyword>
<feature type="domain" description="Toxin VasX N-terminal region" evidence="2">
    <location>
        <begin position="7"/>
        <end position="165"/>
    </location>
</feature>
<dbReference type="InterPro" id="IPR046864">
    <property type="entry name" value="VasX_N"/>
</dbReference>
<keyword evidence="1" id="KW-0812">Transmembrane</keyword>
<evidence type="ECO:0000313" key="4">
    <source>
        <dbReference type="Proteomes" id="UP001362100"/>
    </source>
</evidence>
<keyword evidence="4" id="KW-1185">Reference proteome</keyword>
<dbReference type="RefSeq" id="WP_180824158.1">
    <property type="nucleotide sequence ID" value="NZ_JACAWY010000002.1"/>
</dbReference>
<protein>
    <submittedName>
        <fullName evidence="3">T6SS effector BTH_I2691 family protein</fullName>
    </submittedName>
</protein>
<feature type="transmembrane region" description="Helical" evidence="1">
    <location>
        <begin position="757"/>
        <end position="777"/>
    </location>
</feature>
<feature type="transmembrane region" description="Helical" evidence="1">
    <location>
        <begin position="783"/>
        <end position="802"/>
    </location>
</feature>
<comment type="caution">
    <text evidence="3">The sequence shown here is derived from an EMBL/GenBank/DDBJ whole genome shotgun (WGS) entry which is preliminary data.</text>
</comment>
<dbReference type="Proteomes" id="UP001362100">
    <property type="component" value="Unassembled WGS sequence"/>
</dbReference>
<keyword evidence="1" id="KW-0472">Membrane</keyword>
<dbReference type="Pfam" id="PF20249">
    <property type="entry name" value="VasX_N"/>
    <property type="match status" value="1"/>
</dbReference>
<feature type="transmembrane region" description="Helical" evidence="1">
    <location>
        <begin position="722"/>
        <end position="745"/>
    </location>
</feature>
<accession>A0ABU8PZE5</accession>
<proteinExistence type="predicted"/>
<reference evidence="3 4" key="1">
    <citation type="submission" date="2023-12" db="EMBL/GenBank/DDBJ databases">
        <title>Gut-associated functions are favored during microbiome assembly across C. elegans life.</title>
        <authorList>
            <person name="Zimmermann J."/>
        </authorList>
    </citation>
    <scope>NUCLEOTIDE SEQUENCE [LARGE SCALE GENOMIC DNA]</scope>
    <source>
        <strain evidence="3 4">BIGb0393</strain>
    </source>
</reference>
<sequence>MSTKKGCKFCTRHGLPLLPVRPAVMSQDDVLPHLPSSLTPPLAAQGETAWTARLLREGFLYIWAESGQYWKSYFATADGYYYPLPEHGDVPADIVSGRVKPCISEPAELAAASLVTLPVKPAGMKNGLFWFSWSEVEWTDAVRKQHEDAAYRSRYMQLFDMDAWVNSGKAEQALPISGLGDIVAEYSAKAASCKVKKWSPSPWKNTPPIAGANIQLAADSLYAGKGAILLLQDPPAILQELSALIDYDLQDQVYNNPLYKRELALSSAISGLKEAMTRQFERDYIEKSESEERVALHGPFGYSANGDLSDSMYTPIADRKMNSTVARKWAEYEQYYDPEKMAAFQQRFSQALTQYNERIVSLRTGMYLDWIKSEGLLKYFRQNFDTAELSSGIAYVQTLNYCITGMQDKTGVIRHFTDLLSGLPTDPGNILARALVLNQDVLADKLMKSIEGSTDWIALPWSGIADVFNAGMDNFREGVLNAVSSTVGMLSGIVARLVIQSMESKQVFASLVAMGALTNKAYVTLEKTGTYKQFVTEVVAQLAKESGLAGRSNSDKLRHHVRQELRRLRISGLPMEGVEVKRFLVMVDIDKVHALQALPSEARAAELVKLLRLSADVEAQQFSQWQGAVRRGVSQVGDAMPFAIGVMSAALQTAALFASADIKNKKTLTADQSEAHAKFWAGVVGLTSASLSIVETGIKQFNLFASASSRFQGLRSPMVQKWIFGIAGKSLGVVAGAVAAGFDFYHMYDENRKGHYGLAFTYGLSAAAGLWLMAAIFSSAIPVLGTVVAVIVLIGTAIYLALNSRDNIQKWLIQCLWRRIPMNVESANKEVFMSREAADLPVWPDMVMEMNELKLALGVSI</sequence>